<evidence type="ECO:0000313" key="1">
    <source>
        <dbReference type="EMBL" id="CDM32758.1"/>
    </source>
</evidence>
<name>W6Q7T6_PENRF</name>
<dbReference type="EMBL" id="HG792016">
    <property type="protein sequence ID" value="CDM32758.1"/>
    <property type="molecule type" value="Genomic_DNA"/>
</dbReference>
<dbReference type="Proteomes" id="UP000030686">
    <property type="component" value="Unassembled WGS sequence"/>
</dbReference>
<gene>
    <name evidence="1" type="ORF">PROQFM164_S02g002909</name>
</gene>
<sequence>MGVINSVGASICQERLAQTTLKKWTEDPYFLYHLLALTQLQERKLHLSKPKIYTKSPIQALSYLRRPTRRRAYGAQSLTLPRPLQSVR</sequence>
<keyword evidence="2" id="KW-1185">Reference proteome</keyword>
<evidence type="ECO:0000313" key="2">
    <source>
        <dbReference type="Proteomes" id="UP000030686"/>
    </source>
</evidence>
<protein>
    <submittedName>
        <fullName evidence="1">Genomic scaffold, ProqFM164S02</fullName>
    </submittedName>
</protein>
<dbReference type="OrthoDB" id="5343483at2759"/>
<accession>W6Q7T6</accession>
<proteinExistence type="predicted"/>
<organism evidence="1 2">
    <name type="scientific">Penicillium roqueforti (strain FM164)</name>
    <dbReference type="NCBI Taxonomy" id="1365484"/>
    <lineage>
        <taxon>Eukaryota</taxon>
        <taxon>Fungi</taxon>
        <taxon>Dikarya</taxon>
        <taxon>Ascomycota</taxon>
        <taxon>Pezizomycotina</taxon>
        <taxon>Eurotiomycetes</taxon>
        <taxon>Eurotiomycetidae</taxon>
        <taxon>Eurotiales</taxon>
        <taxon>Aspergillaceae</taxon>
        <taxon>Penicillium</taxon>
    </lineage>
</organism>
<reference evidence="1" key="1">
    <citation type="journal article" date="2014" name="Nat. Commun.">
        <title>Multiple recent horizontal transfers of a large genomic region in cheese making fungi.</title>
        <authorList>
            <person name="Cheeseman K."/>
            <person name="Ropars J."/>
            <person name="Renault P."/>
            <person name="Dupont J."/>
            <person name="Gouzy J."/>
            <person name="Branca A."/>
            <person name="Abraham A.L."/>
            <person name="Ceppi M."/>
            <person name="Conseiller E."/>
            <person name="Debuchy R."/>
            <person name="Malagnac F."/>
            <person name="Goarin A."/>
            <person name="Silar P."/>
            <person name="Lacoste S."/>
            <person name="Sallet E."/>
            <person name="Bensimon A."/>
            <person name="Giraud T."/>
            <person name="Brygoo Y."/>
        </authorList>
    </citation>
    <scope>NUCLEOTIDE SEQUENCE [LARGE SCALE GENOMIC DNA]</scope>
    <source>
        <strain evidence="1">FM164</strain>
    </source>
</reference>
<dbReference type="AlphaFoldDB" id="W6Q7T6"/>